<dbReference type="EMBL" id="JACORU010000011">
    <property type="protein sequence ID" value="MBC5767458.1"/>
    <property type="molecule type" value="Genomic_DNA"/>
</dbReference>
<evidence type="ECO:0000313" key="1">
    <source>
        <dbReference type="EMBL" id="MBC5767458.1"/>
    </source>
</evidence>
<accession>A0A923MDJ0</accession>
<protein>
    <submittedName>
        <fullName evidence="1">Uncharacterized protein</fullName>
    </submittedName>
</protein>
<comment type="caution">
    <text evidence="1">The sequence shown here is derived from an EMBL/GenBank/DDBJ whole genome shotgun (WGS) entry which is preliminary data.</text>
</comment>
<proteinExistence type="predicted"/>
<evidence type="ECO:0000313" key="2">
    <source>
        <dbReference type="Proteomes" id="UP000596827"/>
    </source>
</evidence>
<keyword evidence="2" id="KW-1185">Reference proteome</keyword>
<sequence>MEEAQTTHDEAVDGTTKITAKIQEGLLERFDQDMRGCFLKRDAFLNQVIGSEIPYLRQDLQGKRLTSIARTYISGKLKRMGTRPVNIVVDKQVAADLNAAVEAHNLVRDAFINYLLVCLRSTPRFLKYFELPSHYTGSHFDAALEPTEVSPLRAIASTMCDPFYYLREAVRERHGTGLYALSMPEEFHGVSCFLADEEVPGSEANKVLVRETDALLAALDLDDLEEVAFTPKGNAR</sequence>
<dbReference type="AlphaFoldDB" id="A0A923MDJ0"/>
<gene>
    <name evidence="1" type="ORF">H8R02_23530</name>
</gene>
<reference evidence="1" key="1">
    <citation type="submission" date="2020-08" db="EMBL/GenBank/DDBJ databases">
        <title>Ramlibacter sp. GTP1 16S ribosomal RNA gene genome sequencing and assembly.</title>
        <authorList>
            <person name="Kang M."/>
        </authorList>
    </citation>
    <scope>NUCLEOTIDE SEQUENCE</scope>
    <source>
        <strain evidence="1">GTP1</strain>
    </source>
</reference>
<name>A0A923MDJ0_9BURK</name>
<organism evidence="1 2">
    <name type="scientific">Ramlibacter albus</name>
    <dbReference type="NCBI Taxonomy" id="2079448"/>
    <lineage>
        <taxon>Bacteria</taxon>
        <taxon>Pseudomonadati</taxon>
        <taxon>Pseudomonadota</taxon>
        <taxon>Betaproteobacteria</taxon>
        <taxon>Burkholderiales</taxon>
        <taxon>Comamonadaceae</taxon>
        <taxon>Ramlibacter</taxon>
    </lineage>
</organism>
<dbReference type="Proteomes" id="UP000596827">
    <property type="component" value="Unassembled WGS sequence"/>
</dbReference>
<dbReference type="RefSeq" id="WP_187083954.1">
    <property type="nucleotide sequence ID" value="NZ_JACORU010000011.1"/>
</dbReference>